<dbReference type="InterPro" id="IPR010981">
    <property type="entry name" value="SinR/SinI_dimer_dom"/>
</dbReference>
<reference evidence="2 3" key="1">
    <citation type="submission" date="2018-10" db="EMBL/GenBank/DDBJ databases">
        <title>Draft genome sequence of Bacillus salarius IM0101, isolated from a hypersaline soil in Inner Mongolia, China.</title>
        <authorList>
            <person name="Yamprayoonswat W."/>
            <person name="Boonvisut S."/>
            <person name="Jumpathong W."/>
            <person name="Sittihan S."/>
            <person name="Ruangsuj P."/>
            <person name="Wanthongcharoen S."/>
            <person name="Thongpramul N."/>
            <person name="Pimmason S."/>
            <person name="Yu B."/>
            <person name="Yasawong M."/>
        </authorList>
    </citation>
    <scope>NUCLEOTIDE SEQUENCE [LARGE SCALE GENOMIC DNA]</scope>
    <source>
        <strain evidence="2 3">IM0101</strain>
    </source>
</reference>
<proteinExistence type="predicted"/>
<name>A0A3R9RDY8_9BACI</name>
<dbReference type="EMBL" id="RBVX01000008">
    <property type="protein sequence ID" value="RSL33356.1"/>
    <property type="molecule type" value="Genomic_DNA"/>
</dbReference>
<keyword evidence="2" id="KW-0238">DNA-binding</keyword>
<dbReference type="OrthoDB" id="2943144at2"/>
<dbReference type="GO" id="GO:0003677">
    <property type="term" value="F:DNA binding"/>
    <property type="evidence" value="ECO:0007669"/>
    <property type="project" value="UniProtKB-KW"/>
</dbReference>
<sequence length="48" mass="5626">MNRTLKVDELDREWVELMKMAKELGISKKEVQFFLQKNAATNNRSAVN</sequence>
<evidence type="ECO:0000313" key="3">
    <source>
        <dbReference type="Proteomes" id="UP000275076"/>
    </source>
</evidence>
<organism evidence="2 3">
    <name type="scientific">Salibacterium salarium</name>
    <dbReference type="NCBI Taxonomy" id="284579"/>
    <lineage>
        <taxon>Bacteria</taxon>
        <taxon>Bacillati</taxon>
        <taxon>Bacillota</taxon>
        <taxon>Bacilli</taxon>
        <taxon>Bacillales</taxon>
        <taxon>Bacillaceae</taxon>
    </lineage>
</organism>
<dbReference type="Proteomes" id="UP000275076">
    <property type="component" value="Unassembled WGS sequence"/>
</dbReference>
<dbReference type="RefSeq" id="WP_125555761.1">
    <property type="nucleotide sequence ID" value="NZ_RBVX01000008.1"/>
</dbReference>
<keyword evidence="3" id="KW-1185">Reference proteome</keyword>
<dbReference type="AlphaFoldDB" id="A0A3R9RDY8"/>
<dbReference type="PROSITE" id="PS51500">
    <property type="entry name" value="SIN"/>
    <property type="match status" value="1"/>
</dbReference>
<dbReference type="InterPro" id="IPR036281">
    <property type="entry name" value="SinR/SinI_dimer_dom_sf"/>
</dbReference>
<evidence type="ECO:0000313" key="2">
    <source>
        <dbReference type="EMBL" id="RSL33356.1"/>
    </source>
</evidence>
<dbReference type="GO" id="GO:0006355">
    <property type="term" value="P:regulation of DNA-templated transcription"/>
    <property type="evidence" value="ECO:0007669"/>
    <property type="project" value="InterPro"/>
</dbReference>
<feature type="domain" description="Sin" evidence="1">
    <location>
        <begin position="1"/>
        <end position="39"/>
    </location>
</feature>
<protein>
    <submittedName>
        <fullName evidence="2">DNA-binding anti-repressor SinI</fullName>
    </submittedName>
</protein>
<accession>A0A3R9RDY8</accession>
<dbReference type="SUPFAM" id="SSF47406">
    <property type="entry name" value="SinR repressor dimerisation domain-like"/>
    <property type="match status" value="1"/>
</dbReference>
<evidence type="ECO:0000259" key="1">
    <source>
        <dbReference type="PROSITE" id="PS51500"/>
    </source>
</evidence>
<dbReference type="GO" id="GO:0046983">
    <property type="term" value="F:protein dimerization activity"/>
    <property type="evidence" value="ECO:0007669"/>
    <property type="project" value="InterPro"/>
</dbReference>
<comment type="caution">
    <text evidence="2">The sequence shown here is derived from an EMBL/GenBank/DDBJ whole genome shotgun (WGS) entry which is preliminary data.</text>
</comment>
<dbReference type="Pfam" id="PF08671">
    <property type="entry name" value="SinI"/>
    <property type="match status" value="1"/>
</dbReference>
<gene>
    <name evidence="2" type="primary">sinI</name>
    <name evidence="2" type="ORF">D7Z54_10305</name>
</gene>